<dbReference type="Gene3D" id="1.25.40.10">
    <property type="entry name" value="Tetratricopeptide repeat domain"/>
    <property type="match status" value="1"/>
</dbReference>
<dbReference type="Proteomes" id="UP000053342">
    <property type="component" value="Unassembled WGS sequence"/>
</dbReference>
<dbReference type="VEuPathDB" id="FungiDB:PV06_00018"/>
<evidence type="ECO:0000313" key="2">
    <source>
        <dbReference type="Proteomes" id="UP000053342"/>
    </source>
</evidence>
<organism evidence="1 2">
    <name type="scientific">Exophiala oligosperma</name>
    <dbReference type="NCBI Taxonomy" id="215243"/>
    <lineage>
        <taxon>Eukaryota</taxon>
        <taxon>Fungi</taxon>
        <taxon>Dikarya</taxon>
        <taxon>Ascomycota</taxon>
        <taxon>Pezizomycotina</taxon>
        <taxon>Eurotiomycetes</taxon>
        <taxon>Chaetothyriomycetidae</taxon>
        <taxon>Chaetothyriales</taxon>
        <taxon>Herpotrichiellaceae</taxon>
        <taxon>Exophiala</taxon>
    </lineage>
</organism>
<reference evidence="1 2" key="1">
    <citation type="submission" date="2015-01" db="EMBL/GenBank/DDBJ databases">
        <title>The Genome Sequence of Exophiala oligosperma CBS72588.</title>
        <authorList>
            <consortium name="The Broad Institute Genomics Platform"/>
            <person name="Cuomo C."/>
            <person name="de Hoog S."/>
            <person name="Gorbushina A."/>
            <person name="Stielow B."/>
            <person name="Teixiera M."/>
            <person name="Abouelleil A."/>
            <person name="Chapman S.B."/>
            <person name="Priest M."/>
            <person name="Young S.K."/>
            <person name="Wortman J."/>
            <person name="Nusbaum C."/>
            <person name="Birren B."/>
        </authorList>
    </citation>
    <scope>NUCLEOTIDE SEQUENCE [LARGE SCALE GENOMIC DNA]</scope>
    <source>
        <strain evidence="1 2">CBS 72588</strain>
    </source>
</reference>
<dbReference type="EMBL" id="KN847332">
    <property type="protein sequence ID" value="KIW47307.1"/>
    <property type="molecule type" value="Genomic_DNA"/>
</dbReference>
<name>A0A0D2CBL9_9EURO</name>
<dbReference type="Pfam" id="PF06041">
    <property type="entry name" value="DUF924"/>
    <property type="match status" value="1"/>
</dbReference>
<evidence type="ECO:0008006" key="3">
    <source>
        <dbReference type="Google" id="ProtNLM"/>
    </source>
</evidence>
<dbReference type="InterPro" id="IPR011990">
    <property type="entry name" value="TPR-like_helical_dom_sf"/>
</dbReference>
<protein>
    <recommendedName>
        <fullName evidence="3">DUF924 domain-containing protein</fullName>
    </recommendedName>
</protein>
<keyword evidence="2" id="KW-1185">Reference proteome</keyword>
<dbReference type="GeneID" id="27352092"/>
<gene>
    <name evidence="1" type="ORF">PV06_00018</name>
</gene>
<dbReference type="OrthoDB" id="414698at2759"/>
<proteinExistence type="predicted"/>
<dbReference type="STRING" id="215243.A0A0D2CBL9"/>
<dbReference type="SUPFAM" id="SSF48452">
    <property type="entry name" value="TPR-like"/>
    <property type="match status" value="1"/>
</dbReference>
<sequence>MKFLSHGIARVRDHHHGVLSLYSPLISHGLALFPPPSPHQSRRPIHSFVSVRKQRQTHRPFRHQKILQAQSALQQSLFTTLSSSSTNSSSFSFSSLGGVFGGLRDMSTTTSQPQLSPAEQRDVSSILDFWFSQPPLNWFAHPDPGAFDATITERFGHLCERARSNDLGDGWSETPRGALASIILLDQFPRNVYRGTPDAHSSDPLALDLATRSVAREFDRQVDPLQAIFFYLPLEHDETLVSQIASVACYEALKSRCAETHPDHPVDFLDRSIAFAKSHRDVIARFGRFPSRNKVLGRQSTDEEIRFLEENPSGFY</sequence>
<dbReference type="InterPro" id="IPR010323">
    <property type="entry name" value="DUF924"/>
</dbReference>
<evidence type="ECO:0000313" key="1">
    <source>
        <dbReference type="EMBL" id="KIW47307.1"/>
    </source>
</evidence>
<dbReference type="AlphaFoldDB" id="A0A0D2CBL9"/>
<dbReference type="RefSeq" id="XP_016267523.1">
    <property type="nucleotide sequence ID" value="XM_016400470.1"/>
</dbReference>
<dbReference type="Gene3D" id="1.20.58.320">
    <property type="entry name" value="TPR-like"/>
    <property type="match status" value="1"/>
</dbReference>
<accession>A0A0D2CBL9</accession>